<dbReference type="Proteomes" id="UP000515947">
    <property type="component" value="Chromosome"/>
</dbReference>
<dbReference type="KEGG" id="nmes:H9L09_10630"/>
<feature type="domain" description="Helix-turn-helix" evidence="1">
    <location>
        <begin position="63"/>
        <end position="107"/>
    </location>
</feature>
<accession>A0A7G9RGI0</accession>
<sequence>MGLTAAEAAEILDIAEGTVHRYVAEGRLSKDRPYANAALDRDQVEELALSRLRRGQPHPYWASTTEAAALLGVTKTRVRQLAERGRIPGRQRGRTWFFRQAQLEVVANAREARALERVTVRLRTE</sequence>
<dbReference type="InterPro" id="IPR041657">
    <property type="entry name" value="HTH_17"/>
</dbReference>
<organism evidence="2 3">
    <name type="scientific">Nocardioides mesophilus</name>
    <dbReference type="NCBI Taxonomy" id="433659"/>
    <lineage>
        <taxon>Bacteria</taxon>
        <taxon>Bacillati</taxon>
        <taxon>Actinomycetota</taxon>
        <taxon>Actinomycetes</taxon>
        <taxon>Propionibacteriales</taxon>
        <taxon>Nocardioidaceae</taxon>
        <taxon>Nocardioides</taxon>
    </lineage>
</organism>
<reference evidence="2 3" key="1">
    <citation type="submission" date="2020-08" db="EMBL/GenBank/DDBJ databases">
        <title>Genome sequence of Nocardioides mesophilus KACC 16243T.</title>
        <authorList>
            <person name="Hyun D.-W."/>
            <person name="Bae J.-W."/>
        </authorList>
    </citation>
    <scope>NUCLEOTIDE SEQUENCE [LARGE SCALE GENOMIC DNA]</scope>
    <source>
        <strain evidence="2 3">KACC 16243</strain>
    </source>
</reference>
<gene>
    <name evidence="2" type="ORF">H9L09_10630</name>
</gene>
<evidence type="ECO:0000313" key="3">
    <source>
        <dbReference type="Proteomes" id="UP000515947"/>
    </source>
</evidence>
<dbReference type="InterPro" id="IPR010093">
    <property type="entry name" value="SinI_DNA-bd"/>
</dbReference>
<dbReference type="AlphaFoldDB" id="A0A7G9RGI0"/>
<dbReference type="Pfam" id="PF12728">
    <property type="entry name" value="HTH_17"/>
    <property type="match status" value="1"/>
</dbReference>
<dbReference type="NCBIfam" id="TIGR01764">
    <property type="entry name" value="excise"/>
    <property type="match status" value="1"/>
</dbReference>
<proteinExistence type="predicted"/>
<dbReference type="InterPro" id="IPR009061">
    <property type="entry name" value="DNA-bd_dom_put_sf"/>
</dbReference>
<dbReference type="SUPFAM" id="SSF46955">
    <property type="entry name" value="Putative DNA-binding domain"/>
    <property type="match status" value="1"/>
</dbReference>
<keyword evidence="3" id="KW-1185">Reference proteome</keyword>
<name>A0A7G9RGI0_9ACTN</name>
<protein>
    <submittedName>
        <fullName evidence="2">Helix-turn-helix domain-containing protein</fullName>
    </submittedName>
</protein>
<dbReference type="RefSeq" id="WP_187580545.1">
    <property type="nucleotide sequence ID" value="NZ_CP060713.1"/>
</dbReference>
<dbReference type="GO" id="GO:0003677">
    <property type="term" value="F:DNA binding"/>
    <property type="evidence" value="ECO:0007669"/>
    <property type="project" value="InterPro"/>
</dbReference>
<evidence type="ECO:0000259" key="1">
    <source>
        <dbReference type="Pfam" id="PF12728"/>
    </source>
</evidence>
<evidence type="ECO:0000313" key="2">
    <source>
        <dbReference type="EMBL" id="QNN54705.1"/>
    </source>
</evidence>
<dbReference type="EMBL" id="CP060713">
    <property type="protein sequence ID" value="QNN54705.1"/>
    <property type="molecule type" value="Genomic_DNA"/>
</dbReference>